<evidence type="ECO:0000256" key="2">
    <source>
        <dbReference type="ARBA" id="ARBA00011123"/>
    </source>
</evidence>
<dbReference type="NCBIfam" id="NF004012">
    <property type="entry name" value="PRK05477.1-2"/>
    <property type="match status" value="1"/>
</dbReference>
<dbReference type="PANTHER" id="PTHR11659:SF0">
    <property type="entry name" value="GLUTAMYL-TRNA(GLN) AMIDOTRANSFERASE SUBUNIT B, MITOCHONDRIAL"/>
    <property type="match status" value="1"/>
</dbReference>
<dbReference type="Proteomes" id="UP000070617">
    <property type="component" value="Unassembled WGS sequence"/>
</dbReference>
<evidence type="ECO:0000256" key="9">
    <source>
        <dbReference type="ARBA" id="ARBA00047913"/>
    </source>
</evidence>
<dbReference type="InterPro" id="IPR004413">
    <property type="entry name" value="GatB"/>
</dbReference>
<dbReference type="PANTHER" id="PTHR11659">
    <property type="entry name" value="GLUTAMYL-TRNA GLN AMIDOTRANSFERASE SUBUNIT B MITOCHONDRIAL AND PROKARYOTIC PET112-RELATED"/>
    <property type="match status" value="1"/>
</dbReference>
<dbReference type="EC" id="6.3.5.-" evidence="10"/>
<comment type="catalytic activity">
    <reaction evidence="8 10">
        <text>L-aspartyl-tRNA(Asn) + L-glutamine + ATP + H2O = L-asparaginyl-tRNA(Asn) + L-glutamate + ADP + phosphate + 2 H(+)</text>
        <dbReference type="Rhea" id="RHEA:14513"/>
        <dbReference type="Rhea" id="RHEA-COMP:9674"/>
        <dbReference type="Rhea" id="RHEA-COMP:9677"/>
        <dbReference type="ChEBI" id="CHEBI:15377"/>
        <dbReference type="ChEBI" id="CHEBI:15378"/>
        <dbReference type="ChEBI" id="CHEBI:29985"/>
        <dbReference type="ChEBI" id="CHEBI:30616"/>
        <dbReference type="ChEBI" id="CHEBI:43474"/>
        <dbReference type="ChEBI" id="CHEBI:58359"/>
        <dbReference type="ChEBI" id="CHEBI:78515"/>
        <dbReference type="ChEBI" id="CHEBI:78516"/>
        <dbReference type="ChEBI" id="CHEBI:456216"/>
    </reaction>
</comment>
<evidence type="ECO:0000256" key="5">
    <source>
        <dbReference type="ARBA" id="ARBA00022840"/>
    </source>
</evidence>
<dbReference type="GO" id="GO:0016740">
    <property type="term" value="F:transferase activity"/>
    <property type="evidence" value="ECO:0007669"/>
    <property type="project" value="UniProtKB-KW"/>
</dbReference>
<keyword evidence="6 10" id="KW-0648">Protein biosynthesis</keyword>
<feature type="domain" description="Asn/Gln amidotransferase" evidence="11">
    <location>
        <begin position="329"/>
        <end position="480"/>
    </location>
</feature>
<accession>A0A133NAZ6</accession>
<dbReference type="InterPro" id="IPR017959">
    <property type="entry name" value="Asn/Gln-tRNA_amidoTrfase_suB/E"/>
</dbReference>
<dbReference type="GO" id="GO:0070681">
    <property type="term" value="P:glutaminyl-tRNAGln biosynthesis via transamidation"/>
    <property type="evidence" value="ECO:0007669"/>
    <property type="project" value="TreeGrafter"/>
</dbReference>
<evidence type="ECO:0000256" key="4">
    <source>
        <dbReference type="ARBA" id="ARBA00022741"/>
    </source>
</evidence>
<evidence type="ECO:0000256" key="6">
    <source>
        <dbReference type="ARBA" id="ARBA00022917"/>
    </source>
</evidence>
<evidence type="ECO:0000256" key="10">
    <source>
        <dbReference type="HAMAP-Rule" id="MF_00121"/>
    </source>
</evidence>
<dbReference type="Pfam" id="PF02637">
    <property type="entry name" value="GatB_Yqey"/>
    <property type="match status" value="1"/>
</dbReference>
<dbReference type="InterPro" id="IPR018027">
    <property type="entry name" value="Asn/Gln_amidotransferase"/>
</dbReference>
<dbReference type="Pfam" id="PF02934">
    <property type="entry name" value="GatB_N"/>
    <property type="match status" value="1"/>
</dbReference>
<dbReference type="InterPro" id="IPR017958">
    <property type="entry name" value="Gln-tRNA_amidoTrfase_suB_CS"/>
</dbReference>
<keyword evidence="5 10" id="KW-0067">ATP-binding</keyword>
<name>A0A133NAZ6_9FUSO</name>
<comment type="caution">
    <text evidence="12">The sequence shown here is derived from an EMBL/GenBank/DDBJ whole genome shotgun (WGS) entry which is preliminary data.</text>
</comment>
<evidence type="ECO:0000259" key="11">
    <source>
        <dbReference type="SMART" id="SM00845"/>
    </source>
</evidence>
<reference evidence="13" key="1">
    <citation type="submission" date="2016-01" db="EMBL/GenBank/DDBJ databases">
        <authorList>
            <person name="Mitreva M."/>
            <person name="Pepin K.H."/>
            <person name="Mihindukulasuriya K.A."/>
            <person name="Fulton R."/>
            <person name="Fronick C."/>
            <person name="O'Laughlin M."/>
            <person name="Miner T."/>
            <person name="Herter B."/>
            <person name="Rosa B.A."/>
            <person name="Cordes M."/>
            <person name="Tomlinson C."/>
            <person name="Wollam A."/>
            <person name="Palsikar V.B."/>
            <person name="Mardis E.R."/>
            <person name="Wilson R.K."/>
        </authorList>
    </citation>
    <scope>NUCLEOTIDE SEQUENCE [LARGE SCALE GENOMIC DNA]</scope>
    <source>
        <strain evidence="13">CMW8396</strain>
    </source>
</reference>
<dbReference type="PATRIC" id="fig|134605.3.peg.1346"/>
<dbReference type="NCBIfam" id="NF004014">
    <property type="entry name" value="PRK05477.1-4"/>
    <property type="match status" value="1"/>
</dbReference>
<proteinExistence type="inferred from homology"/>
<dbReference type="InterPro" id="IPR006075">
    <property type="entry name" value="Asn/Gln-tRNA_Trfase_suB/E_cat"/>
</dbReference>
<dbReference type="PROSITE" id="PS01234">
    <property type="entry name" value="GATB"/>
    <property type="match status" value="1"/>
</dbReference>
<dbReference type="Gene3D" id="1.10.10.410">
    <property type="match status" value="1"/>
</dbReference>
<dbReference type="InterPro" id="IPR003789">
    <property type="entry name" value="Asn/Gln_tRNA_amidoTrase-B-like"/>
</dbReference>
<dbReference type="STRING" id="134605.HMPREF3206_01359"/>
<dbReference type="GO" id="GO:0050566">
    <property type="term" value="F:asparaginyl-tRNA synthase (glutamine-hydrolyzing) activity"/>
    <property type="evidence" value="ECO:0007669"/>
    <property type="project" value="RHEA"/>
</dbReference>
<dbReference type="InterPro" id="IPR014746">
    <property type="entry name" value="Gln_synth/guanido_kin_cat_dom"/>
</dbReference>
<dbReference type="InterPro" id="IPR023168">
    <property type="entry name" value="GatB_Yqey_C_2"/>
</dbReference>
<protein>
    <recommendedName>
        <fullName evidence="10">Aspartyl/glutamyl-tRNA(Asn/Gln) amidotransferase subunit B</fullName>
        <shortName evidence="10">Asp/Glu-ADT subunit B</shortName>
        <ecNumber evidence="10">6.3.5.-</ecNumber>
    </recommendedName>
</protein>
<evidence type="ECO:0000256" key="7">
    <source>
        <dbReference type="ARBA" id="ARBA00024799"/>
    </source>
</evidence>
<dbReference type="AlphaFoldDB" id="A0A133NAZ6"/>
<dbReference type="SMART" id="SM00845">
    <property type="entry name" value="GatB_Yqey"/>
    <property type="match status" value="1"/>
</dbReference>
<dbReference type="RefSeq" id="WP_060793787.1">
    <property type="nucleotide sequence ID" value="NZ_KQ956559.1"/>
</dbReference>
<evidence type="ECO:0000256" key="1">
    <source>
        <dbReference type="ARBA" id="ARBA00005306"/>
    </source>
</evidence>
<keyword evidence="4 10" id="KW-0547">Nucleotide-binding</keyword>
<dbReference type="GO" id="GO:0050567">
    <property type="term" value="F:glutaminyl-tRNA synthase (glutamine-hydrolyzing) activity"/>
    <property type="evidence" value="ECO:0007669"/>
    <property type="project" value="UniProtKB-UniRule"/>
</dbReference>
<dbReference type="EMBL" id="LRPX01000069">
    <property type="protein sequence ID" value="KXA13458.1"/>
    <property type="molecule type" value="Genomic_DNA"/>
</dbReference>
<dbReference type="HAMAP" id="MF_00121">
    <property type="entry name" value="GatB"/>
    <property type="match status" value="1"/>
</dbReference>
<dbReference type="NCBIfam" id="TIGR00133">
    <property type="entry name" value="gatB"/>
    <property type="match status" value="1"/>
</dbReference>
<comment type="catalytic activity">
    <reaction evidence="9 10">
        <text>L-glutamyl-tRNA(Gln) + L-glutamine + ATP + H2O = L-glutaminyl-tRNA(Gln) + L-glutamate + ADP + phosphate + H(+)</text>
        <dbReference type="Rhea" id="RHEA:17521"/>
        <dbReference type="Rhea" id="RHEA-COMP:9681"/>
        <dbReference type="Rhea" id="RHEA-COMP:9684"/>
        <dbReference type="ChEBI" id="CHEBI:15377"/>
        <dbReference type="ChEBI" id="CHEBI:15378"/>
        <dbReference type="ChEBI" id="CHEBI:29985"/>
        <dbReference type="ChEBI" id="CHEBI:30616"/>
        <dbReference type="ChEBI" id="CHEBI:43474"/>
        <dbReference type="ChEBI" id="CHEBI:58359"/>
        <dbReference type="ChEBI" id="CHEBI:78520"/>
        <dbReference type="ChEBI" id="CHEBI:78521"/>
        <dbReference type="ChEBI" id="CHEBI:456216"/>
    </reaction>
</comment>
<comment type="subunit">
    <text evidence="2 10">Heterotrimer of A, B and C subunits.</text>
</comment>
<evidence type="ECO:0000313" key="13">
    <source>
        <dbReference type="Proteomes" id="UP000070617"/>
    </source>
</evidence>
<sequence length="483" mass="54915">MAREWESVIGLEVHLQLKTGTKVWCGCKADYDGDGMNTHTCPICLGHPGTLPKLNKKVVEYAVKAALALNCKINHHSAFDRKNYFYPDAPKNYQITQFEKSYAEKGHLDFRLNSGREVRVGITKIQIEEDTAKSIHASHESFMNYNRASIPLVEIISEPDMRSSEEAYEYLNTLKSIIKYTGVSDVSMELGSLRCDANISVMEKGATKFGTRVEVKNLNSFKAVARAIDYEIGRQIETIEQGGSIDQETRLWDDEAQITRVMRSKEEAMDYRYFHEPDLLQLYIPQSRIDEIQASMPESKAEKLVRFTKDYELPEYDAQVLTEEMELADYFEKVVEVSKNPKSSSNWIMTEVLRHLKEIGKEIESFEISAENLGKIICLIDAKTISSKLAKEVFALSLTDSRDPEMIVKEKGLLQVSDEGAIISMVEEVLANSTKMVEDYKNSDEGRRPRVLKGLMGQVMKLSKGKANPELVTKLMLERLEKM</sequence>
<organism evidence="12 13">
    <name type="scientific">Fusobacterium equinum</name>
    <dbReference type="NCBI Taxonomy" id="134605"/>
    <lineage>
        <taxon>Bacteria</taxon>
        <taxon>Fusobacteriati</taxon>
        <taxon>Fusobacteriota</taxon>
        <taxon>Fusobacteriia</taxon>
        <taxon>Fusobacteriales</taxon>
        <taxon>Fusobacteriaceae</taxon>
        <taxon>Fusobacterium</taxon>
    </lineage>
</organism>
<dbReference type="FunFam" id="1.10.10.410:FF:000001">
    <property type="entry name" value="Aspartyl/glutamyl-tRNA(Asn/Gln) amidotransferase subunit B"/>
    <property type="match status" value="1"/>
</dbReference>
<dbReference type="SUPFAM" id="SSF89095">
    <property type="entry name" value="GatB/YqeY motif"/>
    <property type="match status" value="1"/>
</dbReference>
<dbReference type="GO" id="GO:0005524">
    <property type="term" value="F:ATP binding"/>
    <property type="evidence" value="ECO:0007669"/>
    <property type="project" value="UniProtKB-KW"/>
</dbReference>
<keyword evidence="12" id="KW-0808">Transferase</keyword>
<dbReference type="GO" id="GO:0006412">
    <property type="term" value="P:translation"/>
    <property type="evidence" value="ECO:0007669"/>
    <property type="project" value="UniProtKB-UniRule"/>
</dbReference>
<evidence type="ECO:0000256" key="8">
    <source>
        <dbReference type="ARBA" id="ARBA00047380"/>
    </source>
</evidence>
<keyword evidence="3 10" id="KW-0436">Ligase</keyword>
<comment type="function">
    <text evidence="7 10">Allows the formation of correctly charged Asn-tRNA(Asn) or Gln-tRNA(Gln) through the transamidation of misacylated Asp-tRNA(Asn) or Glu-tRNA(Gln) in organisms which lack either or both of asparaginyl-tRNA or glutaminyl-tRNA synthetases. The reaction takes place in the presence of glutamine and ATP through an activated phospho-Asp-tRNA(Asn) or phospho-Glu-tRNA(Gln).</text>
</comment>
<evidence type="ECO:0000313" key="12">
    <source>
        <dbReference type="EMBL" id="KXA13458.1"/>
    </source>
</evidence>
<dbReference type="InterPro" id="IPR042114">
    <property type="entry name" value="GatB_C_1"/>
</dbReference>
<evidence type="ECO:0000256" key="3">
    <source>
        <dbReference type="ARBA" id="ARBA00022598"/>
    </source>
</evidence>
<dbReference type="SUPFAM" id="SSF55931">
    <property type="entry name" value="Glutamine synthetase/guanido kinase"/>
    <property type="match status" value="1"/>
</dbReference>
<keyword evidence="13" id="KW-1185">Reference proteome</keyword>
<comment type="similarity">
    <text evidence="1 10">Belongs to the GatB/GatE family. GatB subfamily.</text>
</comment>
<gene>
    <name evidence="10" type="primary">gatB</name>
    <name evidence="12" type="ORF">HMPREF3206_01359</name>
</gene>
<dbReference type="Gene3D" id="1.10.150.380">
    <property type="entry name" value="GatB domain, N-terminal subdomain"/>
    <property type="match status" value="1"/>
</dbReference>